<feature type="modified residue" description="Phosphohistidine" evidence="7">
    <location>
        <position position="230"/>
    </location>
</feature>
<dbReference type="EMBL" id="CM027681">
    <property type="protein sequence ID" value="KAG0542864.1"/>
    <property type="molecule type" value="Genomic_DNA"/>
</dbReference>
<dbReference type="GO" id="GO:0000160">
    <property type="term" value="P:phosphorelay signal transduction system"/>
    <property type="evidence" value="ECO:0007669"/>
    <property type="project" value="UniProtKB-UniRule"/>
</dbReference>
<dbReference type="GO" id="GO:0005634">
    <property type="term" value="C:nucleus"/>
    <property type="evidence" value="ECO:0007669"/>
    <property type="project" value="UniProtKB-SubCell"/>
</dbReference>
<comment type="subcellular location">
    <subcellularLocation>
        <location evidence="8">Cytoplasm</location>
        <location evidence="8">Cytosol</location>
    </subcellularLocation>
    <subcellularLocation>
        <location evidence="8">Nucleus</location>
    </subcellularLocation>
</comment>
<comment type="caution">
    <text evidence="11">The sequence shown here is derived from an EMBL/GenBank/DDBJ whole genome shotgun (WGS) entry which is preliminary data.</text>
</comment>
<evidence type="ECO:0000256" key="3">
    <source>
        <dbReference type="ARBA" id="ARBA00022864"/>
    </source>
</evidence>
<evidence type="ECO:0000256" key="8">
    <source>
        <dbReference type="RuleBase" id="RU369004"/>
    </source>
</evidence>
<organism evidence="11 12">
    <name type="scientific">Sorghum bicolor</name>
    <name type="common">Sorghum</name>
    <name type="synonym">Sorghum vulgare</name>
    <dbReference type="NCBI Taxonomy" id="4558"/>
    <lineage>
        <taxon>Eukaryota</taxon>
        <taxon>Viridiplantae</taxon>
        <taxon>Streptophyta</taxon>
        <taxon>Embryophyta</taxon>
        <taxon>Tracheophyta</taxon>
        <taxon>Spermatophyta</taxon>
        <taxon>Magnoliopsida</taxon>
        <taxon>Liliopsida</taxon>
        <taxon>Poales</taxon>
        <taxon>Poaceae</taxon>
        <taxon>PACMAD clade</taxon>
        <taxon>Panicoideae</taxon>
        <taxon>Andropogonodae</taxon>
        <taxon>Andropogoneae</taxon>
        <taxon>Sorghinae</taxon>
        <taxon>Sorghum</taxon>
    </lineage>
</organism>
<dbReference type="GO" id="GO:0009927">
    <property type="term" value="F:histidine phosphotransfer kinase activity"/>
    <property type="evidence" value="ECO:0007669"/>
    <property type="project" value="UniProtKB-UniRule"/>
</dbReference>
<evidence type="ECO:0000256" key="9">
    <source>
        <dbReference type="SAM" id="MobiDB-lite"/>
    </source>
</evidence>
<dbReference type="FunFam" id="1.20.120.160:FF:000001">
    <property type="entry name" value="Histidine-containing phosphotransfer protein 1"/>
    <property type="match status" value="1"/>
</dbReference>
<dbReference type="AlphaFoldDB" id="A0A921RLY8"/>
<dbReference type="PANTHER" id="PTHR28242">
    <property type="entry name" value="PHOSPHORELAY INTERMEDIATE PROTEIN YPD1"/>
    <property type="match status" value="1"/>
</dbReference>
<reference evidence="11" key="1">
    <citation type="journal article" date="2019" name="BMC Genomics">
        <title>A new reference genome for Sorghum bicolor reveals high levels of sequence similarity between sweet and grain genotypes: implications for the genetics of sugar metabolism.</title>
        <authorList>
            <person name="Cooper E.A."/>
            <person name="Brenton Z.W."/>
            <person name="Flinn B.S."/>
            <person name="Jenkins J."/>
            <person name="Shu S."/>
            <person name="Flowers D."/>
            <person name="Luo F."/>
            <person name="Wang Y."/>
            <person name="Xia P."/>
            <person name="Barry K."/>
            <person name="Daum C."/>
            <person name="Lipzen A."/>
            <person name="Yoshinaga Y."/>
            <person name="Schmutz J."/>
            <person name="Saski C."/>
            <person name="Vermerris W."/>
            <person name="Kresovich S."/>
        </authorList>
    </citation>
    <scope>NUCLEOTIDE SEQUENCE</scope>
</reference>
<dbReference type="GO" id="GO:0043424">
    <property type="term" value="F:protein histidine kinase binding"/>
    <property type="evidence" value="ECO:0007669"/>
    <property type="project" value="UniProtKB-UniRule"/>
</dbReference>
<dbReference type="Proteomes" id="UP000807115">
    <property type="component" value="Chromosome 2"/>
</dbReference>
<feature type="domain" description="HPt" evidence="10">
    <location>
        <begin position="189"/>
        <end position="288"/>
    </location>
</feature>
<gene>
    <name evidence="11" type="ORF">BDA96_02G140500</name>
</gene>
<keyword evidence="1" id="KW-0963">Cytoplasm</keyword>
<evidence type="ECO:0000313" key="12">
    <source>
        <dbReference type="Proteomes" id="UP000807115"/>
    </source>
</evidence>
<evidence type="ECO:0000256" key="2">
    <source>
        <dbReference type="ARBA" id="ARBA00022606"/>
    </source>
</evidence>
<evidence type="ECO:0000256" key="4">
    <source>
        <dbReference type="ARBA" id="ARBA00023012"/>
    </source>
</evidence>
<evidence type="ECO:0000259" key="10">
    <source>
        <dbReference type="PROSITE" id="PS50894"/>
    </source>
</evidence>
<dbReference type="Pfam" id="PF01627">
    <property type="entry name" value="Hpt"/>
    <property type="match status" value="1"/>
</dbReference>
<reference evidence="11" key="2">
    <citation type="submission" date="2020-10" db="EMBL/GenBank/DDBJ databases">
        <authorList>
            <person name="Cooper E.A."/>
            <person name="Brenton Z.W."/>
            <person name="Flinn B.S."/>
            <person name="Jenkins J."/>
            <person name="Shu S."/>
            <person name="Flowers D."/>
            <person name="Luo F."/>
            <person name="Wang Y."/>
            <person name="Xia P."/>
            <person name="Barry K."/>
            <person name="Daum C."/>
            <person name="Lipzen A."/>
            <person name="Yoshinaga Y."/>
            <person name="Schmutz J."/>
            <person name="Saski C."/>
            <person name="Vermerris W."/>
            <person name="Kresovich S."/>
        </authorList>
    </citation>
    <scope>NUCLEOTIDE SEQUENCE</scope>
</reference>
<evidence type="ECO:0000256" key="7">
    <source>
        <dbReference type="PROSITE-ProRule" id="PRU00110"/>
    </source>
</evidence>
<keyword evidence="4 8" id="KW-0902">Two-component regulatory system</keyword>
<proteinExistence type="predicted"/>
<evidence type="ECO:0000256" key="1">
    <source>
        <dbReference type="ARBA" id="ARBA00022490"/>
    </source>
</evidence>
<dbReference type="SUPFAM" id="SSF47226">
    <property type="entry name" value="Histidine-containing phosphotransfer domain, HPT domain"/>
    <property type="match status" value="1"/>
</dbReference>
<protein>
    <recommendedName>
        <fullName evidence="8">Histidine-containing phosphotransfer protein</fullName>
    </recommendedName>
</protein>
<dbReference type="PROSITE" id="PS50894">
    <property type="entry name" value="HPT"/>
    <property type="match status" value="1"/>
</dbReference>
<dbReference type="GO" id="GO:0080038">
    <property type="term" value="P:positive regulation of cytokinin-activated signaling pathway"/>
    <property type="evidence" value="ECO:0007669"/>
    <property type="project" value="UniProtKB-ARBA"/>
</dbReference>
<dbReference type="Gene3D" id="1.20.120.160">
    <property type="entry name" value="HPT domain"/>
    <property type="match status" value="1"/>
</dbReference>
<keyword evidence="5" id="KW-0539">Nucleus</keyword>
<evidence type="ECO:0000256" key="5">
    <source>
        <dbReference type="ARBA" id="ARBA00023242"/>
    </source>
</evidence>
<keyword evidence="3 8" id="KW-0932">Cytokinin signaling pathway</keyword>
<comment type="domain">
    <text evidence="8">Histidine-containing phosphotransfer domain (HPt) contains an active histidine that mediates the phosphotransfer.</text>
</comment>
<dbReference type="InterPro" id="IPR036641">
    <property type="entry name" value="HPT_dom_sf"/>
</dbReference>
<comment type="function">
    <text evidence="6">Functions as a two-component phosphorelay mediators between cytokinin sensor histidine kinases and response regulators (B-type ARRs). Plays an important role in propagating cytokinin signal transduction through the multistep His-to-Asp phosphorelay. Functions as a positive regulator of the cytokinin signaling pathway. May play a regulatory role in salt and drought tolerance during plant development.</text>
</comment>
<name>A0A921RLY8_SORBI</name>
<evidence type="ECO:0000256" key="6">
    <source>
        <dbReference type="ARBA" id="ARBA00057097"/>
    </source>
</evidence>
<keyword evidence="7" id="KW-0597">Phosphoprotein</keyword>
<dbReference type="GO" id="GO:0005829">
    <property type="term" value="C:cytosol"/>
    <property type="evidence" value="ECO:0007669"/>
    <property type="project" value="UniProtKB-SubCell"/>
</dbReference>
<evidence type="ECO:0000313" key="11">
    <source>
        <dbReference type="EMBL" id="KAG0542864.1"/>
    </source>
</evidence>
<dbReference type="InterPro" id="IPR045871">
    <property type="entry name" value="AHP1-5/YPD1"/>
</dbReference>
<dbReference type="CDD" id="cd00088">
    <property type="entry name" value="HPT"/>
    <property type="match status" value="1"/>
</dbReference>
<dbReference type="PANTHER" id="PTHR28242:SF30">
    <property type="entry name" value="HISTIDINE-CONTAINING PHOSPHOTRANSFER PROTEIN 2"/>
    <property type="match status" value="1"/>
</dbReference>
<accession>A0A921RLY8</accession>
<feature type="region of interest" description="Disordered" evidence="9">
    <location>
        <begin position="1"/>
        <end position="98"/>
    </location>
</feature>
<feature type="compositionally biased region" description="Basic and acidic residues" evidence="9">
    <location>
        <begin position="16"/>
        <end position="47"/>
    </location>
</feature>
<dbReference type="GO" id="GO:0009736">
    <property type="term" value="P:cytokinin-activated signaling pathway"/>
    <property type="evidence" value="ECO:0007669"/>
    <property type="project" value="UniProtKB-KW"/>
</dbReference>
<keyword evidence="2" id="KW-0716">Sensory transduction</keyword>
<sequence>MAQHPYTCTGASNRGLQKERPREKEKGKQGEGRKKKEGREGNQERKQASTTVDAAAGRHFGGIHRVESTSTTGQGGGARRGHSSGIQSPHHSSPAPALINRFPRHYRGRRGLDRIQLTYPTPSIPSPALPTSYATTARPLRLLKQSKQAAMAAAALREQLNALLSSMFSSGLVDDQFQQLQMLQEDGGTPGFVAEVVTLFCDDADRIISELAALLEQPIVDFDKVDAYVHQLKGSSASVGAQKVKFTCMQFRQLCQDKNRDGCIMALAVVRNEFYDLRNKFQTMLQLEQQIQAQQ</sequence>
<dbReference type="InterPro" id="IPR008207">
    <property type="entry name" value="Sig_transdc_His_kin_Hpt_dom"/>
</dbReference>